<evidence type="ECO:0000313" key="2">
    <source>
        <dbReference type="EMBL" id="EOY32682.1"/>
    </source>
</evidence>
<reference evidence="2 3" key="1">
    <citation type="journal article" date="2013" name="Genome Biol.">
        <title>The genome sequence of the most widely cultivated cacao type and its use to identify candidate genes regulating pod color.</title>
        <authorList>
            <person name="Motamayor J.C."/>
            <person name="Mockaitis K."/>
            <person name="Schmutz J."/>
            <person name="Haiminen N."/>
            <person name="Iii D.L."/>
            <person name="Cornejo O."/>
            <person name="Findley S.D."/>
            <person name="Zheng P."/>
            <person name="Utro F."/>
            <person name="Royaert S."/>
            <person name="Saski C."/>
            <person name="Jenkins J."/>
            <person name="Podicheti R."/>
            <person name="Zhao M."/>
            <person name="Scheffler B.E."/>
            <person name="Stack J.C."/>
            <person name="Feltus F.A."/>
            <person name="Mustiga G.M."/>
            <person name="Amores F."/>
            <person name="Phillips W."/>
            <person name="Marelli J.P."/>
            <person name="May G.D."/>
            <person name="Shapiro H."/>
            <person name="Ma J."/>
            <person name="Bustamante C.D."/>
            <person name="Schnell R.J."/>
            <person name="Main D."/>
            <person name="Gilbert D."/>
            <person name="Parida L."/>
            <person name="Kuhn D.N."/>
        </authorList>
    </citation>
    <scope>NUCLEOTIDE SEQUENCE [LARGE SCALE GENOMIC DNA]</scope>
    <source>
        <strain evidence="3">cv. Matina 1-6</strain>
    </source>
</reference>
<evidence type="ECO:0000256" key="1">
    <source>
        <dbReference type="SAM" id="Phobius"/>
    </source>
</evidence>
<keyword evidence="1" id="KW-0812">Transmembrane</keyword>
<dbReference type="EMBL" id="CM001887">
    <property type="protein sequence ID" value="EOY32682.1"/>
    <property type="molecule type" value="Genomic_DNA"/>
</dbReference>
<sequence length="71" mass="8037">MPLHQRVIGIYIFQKPNAMFVCLVYFVVSLIGCVFVVMLNSITFISGIQQLQPYFFFWLGAGVKKGFLSVA</sequence>
<keyword evidence="3" id="KW-1185">Reference proteome</keyword>
<gene>
    <name evidence="2" type="ORF">TCM_040710</name>
</gene>
<protein>
    <submittedName>
        <fullName evidence="2">Uncharacterized protein</fullName>
    </submittedName>
</protein>
<feature type="transmembrane region" description="Helical" evidence="1">
    <location>
        <begin position="20"/>
        <end position="48"/>
    </location>
</feature>
<dbReference type="PROSITE" id="PS51257">
    <property type="entry name" value="PROKAR_LIPOPROTEIN"/>
    <property type="match status" value="1"/>
</dbReference>
<dbReference type="Gramene" id="EOY32682">
    <property type="protein sequence ID" value="EOY32682"/>
    <property type="gene ID" value="TCM_040710"/>
</dbReference>
<evidence type="ECO:0000313" key="3">
    <source>
        <dbReference type="Proteomes" id="UP000026915"/>
    </source>
</evidence>
<dbReference type="AlphaFoldDB" id="A0A061GU69"/>
<accession>A0A061GU69</accession>
<keyword evidence="1" id="KW-1133">Transmembrane helix</keyword>
<dbReference type="HOGENOM" id="CLU_2745210_0_0_1"/>
<name>A0A061GU69_THECC</name>
<dbReference type="Proteomes" id="UP000026915">
    <property type="component" value="Chromosome 9"/>
</dbReference>
<dbReference type="InParanoid" id="A0A061GU69"/>
<organism evidence="2 3">
    <name type="scientific">Theobroma cacao</name>
    <name type="common">Cacao</name>
    <name type="synonym">Cocoa</name>
    <dbReference type="NCBI Taxonomy" id="3641"/>
    <lineage>
        <taxon>Eukaryota</taxon>
        <taxon>Viridiplantae</taxon>
        <taxon>Streptophyta</taxon>
        <taxon>Embryophyta</taxon>
        <taxon>Tracheophyta</taxon>
        <taxon>Spermatophyta</taxon>
        <taxon>Magnoliopsida</taxon>
        <taxon>eudicotyledons</taxon>
        <taxon>Gunneridae</taxon>
        <taxon>Pentapetalae</taxon>
        <taxon>rosids</taxon>
        <taxon>malvids</taxon>
        <taxon>Malvales</taxon>
        <taxon>Malvaceae</taxon>
        <taxon>Byttnerioideae</taxon>
        <taxon>Theobroma</taxon>
    </lineage>
</organism>
<keyword evidence="1" id="KW-0472">Membrane</keyword>
<proteinExistence type="predicted"/>